<organism evidence="2">
    <name type="scientific">Brassica campestris</name>
    <name type="common">Field mustard</name>
    <dbReference type="NCBI Taxonomy" id="3711"/>
    <lineage>
        <taxon>Eukaryota</taxon>
        <taxon>Viridiplantae</taxon>
        <taxon>Streptophyta</taxon>
        <taxon>Embryophyta</taxon>
        <taxon>Tracheophyta</taxon>
        <taxon>Spermatophyta</taxon>
        <taxon>Magnoliopsida</taxon>
        <taxon>eudicotyledons</taxon>
        <taxon>Gunneridae</taxon>
        <taxon>Pentapetalae</taxon>
        <taxon>rosids</taxon>
        <taxon>malvids</taxon>
        <taxon>Brassicales</taxon>
        <taxon>Brassicaceae</taxon>
        <taxon>Brassiceae</taxon>
        <taxon>Brassica</taxon>
    </lineage>
</organism>
<name>A0A3P5Z5U6_BRACM</name>
<sequence length="312" mass="34911">MRMHDNHCDGRTPNARFWEKVDSMAGEGPSFSKSAKIPEADVSTPIGPETVSKPAKPTLPEPLEVFSVDYQLFVLACEVYRNTDLFGQGRGDGSPISGLNLLAKRLKRGHGEQGGKASPTNSEDYKTPPEDDPMTESRTPDVGNSKLSRYLTRSLKKAELGGKCIPISSTKKDDIPTKRIPRRSTKIGGVYTPDRRLKKLFQSCRKPKYTPLADLEIAQFQEFQSILRENPAQEFEIVIGIHVSNKFFLSLARPTNWVSTEHISVLIGMLVRRHGRNYLSGRCRFVDYFSIIAGIISKFAEFEKASDKLGFN</sequence>
<reference evidence="2" key="1">
    <citation type="submission" date="2018-11" db="EMBL/GenBank/DDBJ databases">
        <authorList>
            <consortium name="Genoscope - CEA"/>
            <person name="William W."/>
        </authorList>
    </citation>
    <scope>NUCLEOTIDE SEQUENCE</scope>
</reference>
<feature type="region of interest" description="Disordered" evidence="1">
    <location>
        <begin position="108"/>
        <end position="146"/>
    </location>
</feature>
<accession>A0A3P5Z5U6</accession>
<proteinExistence type="predicted"/>
<protein>
    <submittedName>
        <fullName evidence="2">Uncharacterized protein</fullName>
    </submittedName>
</protein>
<evidence type="ECO:0000313" key="2">
    <source>
        <dbReference type="EMBL" id="VDC75476.1"/>
    </source>
</evidence>
<evidence type="ECO:0000256" key="1">
    <source>
        <dbReference type="SAM" id="MobiDB-lite"/>
    </source>
</evidence>
<dbReference type="EMBL" id="LR031571">
    <property type="protein sequence ID" value="VDC75476.1"/>
    <property type="molecule type" value="Genomic_DNA"/>
</dbReference>
<gene>
    <name evidence="2" type="ORF">BRAA01T01978Z</name>
</gene>
<dbReference type="AlphaFoldDB" id="A0A3P5Z5U6"/>